<evidence type="ECO:0000256" key="1">
    <source>
        <dbReference type="SAM" id="SignalP"/>
    </source>
</evidence>
<sequence>MTRLIKTLLIALALFGLAACTSKPLLQPQVALPPDREFSQVEMQQAIVAALEARHWRVGRIDTGRINAAISVRKRHHAAIVVEYTPFDFAIRYRNSQGLEYEDGEIHRNYNRWVNSLRAEILHQLKLPKTL</sequence>
<evidence type="ECO:0008006" key="4">
    <source>
        <dbReference type="Google" id="ProtNLM"/>
    </source>
</evidence>
<keyword evidence="1" id="KW-0732">Signal</keyword>
<feature type="signal peptide" evidence="1">
    <location>
        <begin position="1"/>
        <end position="18"/>
    </location>
</feature>
<dbReference type="EMBL" id="QJRX01000006">
    <property type="protein sequence ID" value="PYC23651.1"/>
    <property type="molecule type" value="Genomic_DNA"/>
</dbReference>
<feature type="chain" id="PRO_5015874287" description="Lipoprotein" evidence="1">
    <location>
        <begin position="19"/>
        <end position="131"/>
    </location>
</feature>
<dbReference type="AlphaFoldDB" id="A0A2V4KPI6"/>
<proteinExistence type="predicted"/>
<comment type="caution">
    <text evidence="2">The sequence shown here is derived from an EMBL/GenBank/DDBJ whole genome shotgun (WGS) entry which is preliminary data.</text>
</comment>
<name>A0A2V4KPI6_AQUAC</name>
<accession>A0A2V4KPI6</accession>
<protein>
    <recommendedName>
        <fullName evidence="4">Lipoprotein</fullName>
    </recommendedName>
</protein>
<gene>
    <name evidence="2" type="ORF">DMO17_13495</name>
</gene>
<dbReference type="Proteomes" id="UP000248146">
    <property type="component" value="Unassembled WGS sequence"/>
</dbReference>
<dbReference type="OrthoDB" id="9815328at2"/>
<dbReference type="PROSITE" id="PS51257">
    <property type="entry name" value="PROKAR_LIPOPROTEIN"/>
    <property type="match status" value="1"/>
</dbReference>
<evidence type="ECO:0000313" key="3">
    <source>
        <dbReference type="Proteomes" id="UP000248146"/>
    </source>
</evidence>
<reference evidence="2 3" key="1">
    <citation type="submission" date="2018-06" db="EMBL/GenBank/DDBJ databases">
        <title>Pseudomonas diversity within urban Lake Michigan freshwaters.</title>
        <authorList>
            <person name="Batrich M."/>
            <person name="Hatzopoulos T."/>
            <person name="Putonti C."/>
        </authorList>
    </citation>
    <scope>NUCLEOTIDE SEQUENCE [LARGE SCALE GENOMIC DNA]</scope>
    <source>
        <strain evidence="2 3">MB-090714</strain>
    </source>
</reference>
<evidence type="ECO:0000313" key="2">
    <source>
        <dbReference type="EMBL" id="PYC23651.1"/>
    </source>
</evidence>
<organism evidence="2 3">
    <name type="scientific">Aquipseudomonas alcaligenes</name>
    <name type="common">Pseudomonas alcaligenes</name>
    <dbReference type="NCBI Taxonomy" id="43263"/>
    <lineage>
        <taxon>Bacteria</taxon>
        <taxon>Pseudomonadati</taxon>
        <taxon>Pseudomonadota</taxon>
        <taxon>Gammaproteobacteria</taxon>
        <taxon>Pseudomonadales</taxon>
        <taxon>Pseudomonadaceae</taxon>
        <taxon>Aquipseudomonas</taxon>
    </lineage>
</organism>
<dbReference type="RefSeq" id="WP_110682997.1">
    <property type="nucleotide sequence ID" value="NZ_CALTXO010000037.1"/>
</dbReference>